<protein>
    <recommendedName>
        <fullName evidence="3">GH16 domain-containing protein</fullName>
    </recommendedName>
</protein>
<dbReference type="Proteomes" id="UP000215027">
    <property type="component" value="Chromosome I"/>
</dbReference>
<dbReference type="OrthoDB" id="160693at2"/>
<gene>
    <name evidence="1" type="ORF">CFX0092_A0884</name>
</gene>
<evidence type="ECO:0008006" key="3">
    <source>
        <dbReference type="Google" id="ProtNLM"/>
    </source>
</evidence>
<dbReference type="AlphaFoldDB" id="A0A160T057"/>
<dbReference type="EMBL" id="LN890655">
    <property type="protein sequence ID" value="CUS02762.2"/>
    <property type="molecule type" value="Genomic_DNA"/>
</dbReference>
<reference evidence="1" key="1">
    <citation type="submission" date="2016-01" db="EMBL/GenBank/DDBJ databases">
        <authorList>
            <person name="Mcilroy J.S."/>
            <person name="Karst M S."/>
            <person name="Albertsen M."/>
        </authorList>
    </citation>
    <scope>NUCLEOTIDE SEQUENCE</scope>
    <source>
        <strain evidence="1">Cfx-K</strain>
    </source>
</reference>
<dbReference type="KEGG" id="pbf:CFX0092_A0884"/>
<dbReference type="InterPro" id="IPR013320">
    <property type="entry name" value="ConA-like_dom_sf"/>
</dbReference>
<organism evidence="1 2">
    <name type="scientific">Candidatus Promineifilum breve</name>
    <dbReference type="NCBI Taxonomy" id="1806508"/>
    <lineage>
        <taxon>Bacteria</taxon>
        <taxon>Bacillati</taxon>
        <taxon>Chloroflexota</taxon>
        <taxon>Ardenticatenia</taxon>
        <taxon>Candidatus Promineifilales</taxon>
        <taxon>Candidatus Promineifilaceae</taxon>
        <taxon>Candidatus Promineifilum</taxon>
    </lineage>
</organism>
<name>A0A160T057_9CHLR</name>
<dbReference type="RefSeq" id="WP_095042338.1">
    <property type="nucleotide sequence ID" value="NZ_LN890655.1"/>
</dbReference>
<sequence>MDEDSLRALELNGGRVESGAGYRFSLPGGATGYADAQIDDYGAPGGRFRWRPGATLHLNARFSHAAETLRGTAGFGFWNAPYGDPSRRRWALPQAAWFFFASAPGDLPFAPGEPGRGWFAATLDAGTPAALALLPFAPVVVALNQMTALRRRLWPGVRARLCIHAAPLAVDMREWHTYELRWRPDGCSFAVDGRAVLATPSGPRGPLGFVCWLDNQYLALTPRGRFRAGVVDMPGEQWLEVTDLRLGD</sequence>
<evidence type="ECO:0000313" key="2">
    <source>
        <dbReference type="Proteomes" id="UP000215027"/>
    </source>
</evidence>
<proteinExistence type="predicted"/>
<keyword evidence="2" id="KW-1185">Reference proteome</keyword>
<accession>A0A160T057</accession>
<dbReference type="SUPFAM" id="SSF49899">
    <property type="entry name" value="Concanavalin A-like lectins/glucanases"/>
    <property type="match status" value="1"/>
</dbReference>
<evidence type="ECO:0000313" key="1">
    <source>
        <dbReference type="EMBL" id="CUS02762.2"/>
    </source>
</evidence>